<comment type="caution">
    <text evidence="1">The sequence shown here is derived from an EMBL/GenBank/DDBJ whole genome shotgun (WGS) entry which is preliminary data.</text>
</comment>
<dbReference type="EMBL" id="JAWDGP010005727">
    <property type="protein sequence ID" value="KAK3753007.1"/>
    <property type="molecule type" value="Genomic_DNA"/>
</dbReference>
<organism evidence="1 2">
    <name type="scientific">Elysia crispata</name>
    <name type="common">lettuce slug</name>
    <dbReference type="NCBI Taxonomy" id="231223"/>
    <lineage>
        <taxon>Eukaryota</taxon>
        <taxon>Metazoa</taxon>
        <taxon>Spiralia</taxon>
        <taxon>Lophotrochozoa</taxon>
        <taxon>Mollusca</taxon>
        <taxon>Gastropoda</taxon>
        <taxon>Heterobranchia</taxon>
        <taxon>Euthyneura</taxon>
        <taxon>Panpulmonata</taxon>
        <taxon>Sacoglossa</taxon>
        <taxon>Placobranchoidea</taxon>
        <taxon>Plakobranchidae</taxon>
        <taxon>Elysia</taxon>
    </lineage>
</organism>
<dbReference type="AlphaFoldDB" id="A0AAE1D2P3"/>
<feature type="non-terminal residue" evidence="1">
    <location>
        <position position="31"/>
    </location>
</feature>
<dbReference type="Proteomes" id="UP001283361">
    <property type="component" value="Unassembled WGS sequence"/>
</dbReference>
<keyword evidence="2" id="KW-1185">Reference proteome</keyword>
<evidence type="ECO:0000313" key="1">
    <source>
        <dbReference type="EMBL" id="KAK3753007.1"/>
    </source>
</evidence>
<gene>
    <name evidence="1" type="ORF">RRG08_020172</name>
</gene>
<accession>A0AAE1D2P3</accession>
<evidence type="ECO:0000313" key="2">
    <source>
        <dbReference type="Proteomes" id="UP001283361"/>
    </source>
</evidence>
<reference evidence="1" key="1">
    <citation type="journal article" date="2023" name="G3 (Bethesda)">
        <title>A reference genome for the long-term kleptoplast-retaining sea slug Elysia crispata morphotype clarki.</title>
        <authorList>
            <person name="Eastman K.E."/>
            <person name="Pendleton A.L."/>
            <person name="Shaikh M.A."/>
            <person name="Suttiyut T."/>
            <person name="Ogas R."/>
            <person name="Tomko P."/>
            <person name="Gavelis G."/>
            <person name="Widhalm J.R."/>
            <person name="Wisecaver J.H."/>
        </authorList>
    </citation>
    <scope>NUCLEOTIDE SEQUENCE</scope>
    <source>
        <strain evidence="1">ECLA1</strain>
    </source>
</reference>
<protein>
    <submittedName>
        <fullName evidence="1">Uncharacterized protein</fullName>
    </submittedName>
</protein>
<sequence length="31" mass="3377">MITSANMGNIDPWTKTSGATEINIRLGEILE</sequence>
<name>A0AAE1D2P3_9GAST</name>
<proteinExistence type="predicted"/>